<keyword evidence="4" id="KW-1185">Reference proteome</keyword>
<dbReference type="Pfam" id="PF11755">
    <property type="entry name" value="DUF3311"/>
    <property type="match status" value="1"/>
</dbReference>
<protein>
    <recommendedName>
        <fullName evidence="5">DUF3311 domain-containing protein</fullName>
    </recommendedName>
</protein>
<evidence type="ECO:0000313" key="4">
    <source>
        <dbReference type="Proteomes" id="UP000319976"/>
    </source>
</evidence>
<dbReference type="KEGG" id="chya:V22_23040"/>
<feature type="region of interest" description="Disordered" evidence="1">
    <location>
        <begin position="104"/>
        <end position="127"/>
    </location>
</feature>
<feature type="transmembrane region" description="Helical" evidence="2">
    <location>
        <begin position="63"/>
        <end position="88"/>
    </location>
</feature>
<evidence type="ECO:0000256" key="1">
    <source>
        <dbReference type="SAM" id="MobiDB-lite"/>
    </source>
</evidence>
<dbReference type="EMBL" id="CP036316">
    <property type="protein sequence ID" value="QDT65058.1"/>
    <property type="molecule type" value="Genomic_DNA"/>
</dbReference>
<evidence type="ECO:0000256" key="2">
    <source>
        <dbReference type="SAM" id="Phobius"/>
    </source>
</evidence>
<reference evidence="3 4" key="1">
    <citation type="submission" date="2019-02" db="EMBL/GenBank/DDBJ databases">
        <title>Deep-cultivation of Planctomycetes and their phenomic and genomic characterization uncovers novel biology.</title>
        <authorList>
            <person name="Wiegand S."/>
            <person name="Jogler M."/>
            <person name="Boedeker C."/>
            <person name="Pinto D."/>
            <person name="Vollmers J."/>
            <person name="Rivas-Marin E."/>
            <person name="Kohn T."/>
            <person name="Peeters S.H."/>
            <person name="Heuer A."/>
            <person name="Rast P."/>
            <person name="Oberbeckmann S."/>
            <person name="Bunk B."/>
            <person name="Jeske O."/>
            <person name="Meyerdierks A."/>
            <person name="Storesund J.E."/>
            <person name="Kallscheuer N."/>
            <person name="Luecker S."/>
            <person name="Lage O.M."/>
            <person name="Pohl T."/>
            <person name="Merkel B.J."/>
            <person name="Hornburger P."/>
            <person name="Mueller R.-W."/>
            <person name="Bruemmer F."/>
            <person name="Labrenz M."/>
            <person name="Spormann A.M."/>
            <person name="Op den Camp H."/>
            <person name="Overmann J."/>
            <person name="Amann R."/>
            <person name="Jetten M.S.M."/>
            <person name="Mascher T."/>
            <person name="Medema M.H."/>
            <person name="Devos D.P."/>
            <person name="Kaster A.-K."/>
            <person name="Ovreas L."/>
            <person name="Rohde M."/>
            <person name="Galperin M.Y."/>
            <person name="Jogler C."/>
        </authorList>
    </citation>
    <scope>NUCLEOTIDE SEQUENCE [LARGE SCALE GENOMIC DNA]</scope>
    <source>
        <strain evidence="3 4">V22</strain>
    </source>
</reference>
<keyword evidence="2" id="KW-0812">Transmembrane</keyword>
<proteinExistence type="predicted"/>
<accession>A0A517T9L6</accession>
<dbReference type="Proteomes" id="UP000319976">
    <property type="component" value="Chromosome"/>
</dbReference>
<feature type="transmembrane region" description="Helical" evidence="2">
    <location>
        <begin position="38"/>
        <end position="57"/>
    </location>
</feature>
<dbReference type="AlphaFoldDB" id="A0A517T9L6"/>
<evidence type="ECO:0000313" key="3">
    <source>
        <dbReference type="EMBL" id="QDT65058.1"/>
    </source>
</evidence>
<keyword evidence="2" id="KW-1133">Transmembrane helix</keyword>
<gene>
    <name evidence="3" type="ORF">V22_23040</name>
</gene>
<name>A0A517T9L6_9PLAN</name>
<keyword evidence="2" id="KW-0472">Membrane</keyword>
<dbReference type="InterPro" id="IPR021741">
    <property type="entry name" value="DUF3311"/>
</dbReference>
<evidence type="ECO:0008006" key="5">
    <source>
        <dbReference type="Google" id="ProtNLM"/>
    </source>
</evidence>
<sequence>MSISIAMCIRYDHDRVKPPAAKLAAPQSLHTLLTTMRYVVWGLVLLLIILHQDVWFWNDATLVLGFIPVGLFYHACISVAAGFTWFLATKFAWPEDLIEETVQEMPDQGRRANPVNPEGDAEAGAPA</sequence>
<organism evidence="3 4">
    <name type="scientific">Calycomorphotria hydatis</name>
    <dbReference type="NCBI Taxonomy" id="2528027"/>
    <lineage>
        <taxon>Bacteria</taxon>
        <taxon>Pseudomonadati</taxon>
        <taxon>Planctomycetota</taxon>
        <taxon>Planctomycetia</taxon>
        <taxon>Planctomycetales</taxon>
        <taxon>Planctomycetaceae</taxon>
        <taxon>Calycomorphotria</taxon>
    </lineage>
</organism>